<dbReference type="Proteomes" id="UP000256862">
    <property type="component" value="Chromosome CO2235"/>
</dbReference>
<gene>
    <name evidence="2" type="ORF">CO2235_230024</name>
</gene>
<dbReference type="AlphaFoldDB" id="A0A375G589"/>
<evidence type="ECO:0000313" key="2">
    <source>
        <dbReference type="EMBL" id="SPC14821.1"/>
    </source>
</evidence>
<dbReference type="EMBL" id="OGUS01000124">
    <property type="protein sequence ID" value="SPC14821.1"/>
    <property type="molecule type" value="Genomic_DNA"/>
</dbReference>
<name>A0A375G589_9BURK</name>
<feature type="compositionally biased region" description="Basic and acidic residues" evidence="1">
    <location>
        <begin position="40"/>
        <end position="52"/>
    </location>
</feature>
<organism evidence="2">
    <name type="scientific">Cupriavidus oxalaticus</name>
    <dbReference type="NCBI Taxonomy" id="96344"/>
    <lineage>
        <taxon>Bacteria</taxon>
        <taxon>Pseudomonadati</taxon>
        <taxon>Pseudomonadota</taxon>
        <taxon>Betaproteobacteria</taxon>
        <taxon>Burkholderiales</taxon>
        <taxon>Burkholderiaceae</taxon>
        <taxon>Cupriavidus</taxon>
    </lineage>
</organism>
<evidence type="ECO:0000256" key="1">
    <source>
        <dbReference type="SAM" id="MobiDB-lite"/>
    </source>
</evidence>
<reference evidence="2" key="1">
    <citation type="submission" date="2018-01" db="EMBL/GenBank/DDBJ databases">
        <authorList>
            <person name="Clerissi C."/>
        </authorList>
    </citation>
    <scope>NUCLEOTIDE SEQUENCE</scope>
    <source>
        <strain evidence="2">Cupriavidus oxalaticus LMG 2235</strain>
    </source>
</reference>
<comment type="caution">
    <text evidence="2">The sequence shown here is derived from an EMBL/GenBank/DDBJ whole genome shotgun (WGS) entry which is preliminary data.</text>
</comment>
<accession>A0A375G589</accession>
<feature type="region of interest" description="Disordered" evidence="1">
    <location>
        <begin position="33"/>
        <end position="70"/>
    </location>
</feature>
<feature type="compositionally biased region" description="Basic residues" evidence="1">
    <location>
        <begin position="53"/>
        <end position="65"/>
    </location>
</feature>
<protein>
    <submittedName>
        <fullName evidence="2">Uncharacterized protein</fullName>
    </submittedName>
</protein>
<proteinExistence type="predicted"/>
<sequence length="111" mass="12329">MSGESEEVVMLETGERKEIGDVRCAPRGLARYQRRIGGGNRREQGEAPDAPHRRARPHALHRRPALRNGGFYHPCPGSGAAVKCARGASVRDPAFVRPRRYTRARRSSSLL</sequence>